<feature type="transmembrane region" description="Helical" evidence="2">
    <location>
        <begin position="194"/>
        <end position="217"/>
    </location>
</feature>
<evidence type="ECO:0000256" key="1">
    <source>
        <dbReference type="SAM" id="MobiDB-lite"/>
    </source>
</evidence>
<feature type="domain" description="LppM" evidence="4">
    <location>
        <begin position="19"/>
        <end position="187"/>
    </location>
</feature>
<dbReference type="InterPro" id="IPR053807">
    <property type="entry name" value="LppM"/>
</dbReference>
<dbReference type="Pfam" id="PF21946">
    <property type="entry name" value="LppM"/>
    <property type="match status" value="1"/>
</dbReference>
<keyword evidence="2" id="KW-0472">Membrane</keyword>
<dbReference type="AlphaFoldDB" id="A0A5C5BAY0"/>
<organism evidence="5 6">
    <name type="scientific">Miniimonas arenae</name>
    <dbReference type="NCBI Taxonomy" id="676201"/>
    <lineage>
        <taxon>Bacteria</taxon>
        <taxon>Bacillati</taxon>
        <taxon>Actinomycetota</taxon>
        <taxon>Actinomycetes</taxon>
        <taxon>Micrococcales</taxon>
        <taxon>Beutenbergiaceae</taxon>
        <taxon>Miniimonas</taxon>
    </lineage>
</organism>
<dbReference type="PROSITE" id="PS51257">
    <property type="entry name" value="PROKAR_LIPOPROTEIN"/>
    <property type="match status" value="1"/>
</dbReference>
<keyword evidence="2" id="KW-0812">Transmembrane</keyword>
<evidence type="ECO:0000313" key="6">
    <source>
        <dbReference type="Proteomes" id="UP000313849"/>
    </source>
</evidence>
<reference evidence="5 6" key="1">
    <citation type="submission" date="2019-06" db="EMBL/GenBank/DDBJ databases">
        <title>Draft genome sequence of Miniimonas arenae KCTC 19750T isolated from sea sand.</title>
        <authorList>
            <person name="Park S.-J."/>
        </authorList>
    </citation>
    <scope>NUCLEOTIDE SEQUENCE [LARGE SCALE GENOMIC DNA]</scope>
    <source>
        <strain evidence="5 6">KCTC 19750</strain>
    </source>
</reference>
<feature type="compositionally biased region" description="Pro residues" evidence="1">
    <location>
        <begin position="351"/>
        <end position="362"/>
    </location>
</feature>
<gene>
    <name evidence="5" type="ORF">FH969_07885</name>
</gene>
<name>A0A5C5BAY0_9MICO</name>
<dbReference type="EMBL" id="VENP01000024">
    <property type="protein sequence ID" value="TNU74123.1"/>
    <property type="molecule type" value="Genomic_DNA"/>
</dbReference>
<evidence type="ECO:0000256" key="2">
    <source>
        <dbReference type="SAM" id="Phobius"/>
    </source>
</evidence>
<feature type="signal peptide" evidence="3">
    <location>
        <begin position="1"/>
        <end position="22"/>
    </location>
</feature>
<keyword evidence="6" id="KW-1185">Reference proteome</keyword>
<dbReference type="RefSeq" id="WP_108718514.1">
    <property type="nucleotide sequence ID" value="NZ_VENP01000024.1"/>
</dbReference>
<feature type="compositionally biased region" description="Low complexity" evidence="1">
    <location>
        <begin position="304"/>
        <end position="336"/>
    </location>
</feature>
<evidence type="ECO:0000313" key="5">
    <source>
        <dbReference type="EMBL" id="TNU74123.1"/>
    </source>
</evidence>
<feature type="compositionally biased region" description="Low complexity" evidence="1">
    <location>
        <begin position="256"/>
        <end position="292"/>
    </location>
</feature>
<keyword evidence="3" id="KW-0732">Signal</keyword>
<accession>A0A5C5BAY0</accession>
<proteinExistence type="predicted"/>
<keyword evidence="2" id="KW-1133">Transmembrane helix</keyword>
<feature type="chain" id="PRO_5038874589" description="LppM domain-containing protein" evidence="3">
    <location>
        <begin position="23"/>
        <end position="362"/>
    </location>
</feature>
<evidence type="ECO:0000259" key="4">
    <source>
        <dbReference type="Pfam" id="PF21946"/>
    </source>
</evidence>
<protein>
    <recommendedName>
        <fullName evidence="4">LppM domain-containing protein</fullName>
    </recommendedName>
</protein>
<dbReference type="OrthoDB" id="4803797at2"/>
<feature type="region of interest" description="Disordered" evidence="1">
    <location>
        <begin position="256"/>
        <end position="362"/>
    </location>
</feature>
<comment type="caution">
    <text evidence="5">The sequence shown here is derived from an EMBL/GenBank/DDBJ whole genome shotgun (WGS) entry which is preliminary data.</text>
</comment>
<sequence>MPRLAVVIAAVAMLAGCMKYNADLTVNGDLEVTGTLEIAMQTSALETMGMSKDDFLQQMTSGTDDAPEGVTVEQIDDGEYVGMRVVMDDVPASEFQGTDEGQSFTFTKNDDDDTITFSMPSFTSTLGDLDSSGTDLGADPATLLDEGTIVVTFPGKVLEAPGADIDGNTATWDLTSYTEALTATAEAGGSAGGFPIWIVVVLLAFLVVVALVVWFVLRNRKNGGPDAAAAYAGAYAGAGGGAAGGAGVVPAVPGAPTSPEAAPWAQPQAPAQPVAPTAPSESAAPQAQPSQPWDRPAAPPAPSEPQAQPSQPWDRPAEPTAPTTPAAPDGEPTSGEPDGEPTPTEPDGEPKPPTQPWGPPSS</sequence>
<evidence type="ECO:0000256" key="3">
    <source>
        <dbReference type="SAM" id="SignalP"/>
    </source>
</evidence>
<dbReference type="Proteomes" id="UP000313849">
    <property type="component" value="Unassembled WGS sequence"/>
</dbReference>